<keyword evidence="3" id="KW-1185">Reference proteome</keyword>
<dbReference type="InterPro" id="IPR050358">
    <property type="entry name" value="RSE1/DDB1/CFT1"/>
</dbReference>
<name>A0ABQ9YFA3_9EUKA</name>
<protein>
    <recommendedName>
        <fullName evidence="1">RSE1/DDB1/CPSF1 C-terminal domain-containing protein</fullName>
    </recommendedName>
</protein>
<dbReference type="EMBL" id="JARBJD010000011">
    <property type="protein sequence ID" value="KAK2962330.1"/>
    <property type="molecule type" value="Genomic_DNA"/>
</dbReference>
<evidence type="ECO:0000313" key="2">
    <source>
        <dbReference type="EMBL" id="KAK2962330.1"/>
    </source>
</evidence>
<reference evidence="2 3" key="1">
    <citation type="journal article" date="2022" name="bioRxiv">
        <title>Genomics of Preaxostyla Flagellates Illuminates Evolutionary Transitions and the Path Towards Mitochondrial Loss.</title>
        <authorList>
            <person name="Novak L.V.F."/>
            <person name="Treitli S.C."/>
            <person name="Pyrih J."/>
            <person name="Halakuc P."/>
            <person name="Pipaliya S.V."/>
            <person name="Vacek V."/>
            <person name="Brzon O."/>
            <person name="Soukal P."/>
            <person name="Eme L."/>
            <person name="Dacks J.B."/>
            <person name="Karnkowska A."/>
            <person name="Elias M."/>
            <person name="Hampl V."/>
        </authorList>
    </citation>
    <scope>NUCLEOTIDE SEQUENCE [LARGE SCALE GENOMIC DNA]</scope>
    <source>
        <strain evidence="2">NAU3</strain>
        <tissue evidence="2">Gut</tissue>
    </source>
</reference>
<accession>A0ABQ9YFA3</accession>
<dbReference type="Proteomes" id="UP001281761">
    <property type="component" value="Unassembled WGS sequence"/>
</dbReference>
<dbReference type="Pfam" id="PF03178">
    <property type="entry name" value="CPSF_A"/>
    <property type="match status" value="1"/>
</dbReference>
<evidence type="ECO:0000259" key="1">
    <source>
        <dbReference type="Pfam" id="PF03178"/>
    </source>
</evidence>
<dbReference type="Gene3D" id="2.130.10.10">
    <property type="entry name" value="YVTN repeat-like/Quinoprotein amine dehydrogenase"/>
    <property type="match status" value="2"/>
</dbReference>
<organism evidence="2 3">
    <name type="scientific">Blattamonas nauphoetae</name>
    <dbReference type="NCBI Taxonomy" id="2049346"/>
    <lineage>
        <taxon>Eukaryota</taxon>
        <taxon>Metamonada</taxon>
        <taxon>Preaxostyla</taxon>
        <taxon>Oxymonadida</taxon>
        <taxon>Blattamonas</taxon>
    </lineage>
</organism>
<dbReference type="InterPro" id="IPR004871">
    <property type="entry name" value="RSE1/DDB1/CPSF1_C"/>
</dbReference>
<gene>
    <name evidence="2" type="ORF">BLNAU_2573</name>
</gene>
<dbReference type="PANTHER" id="PTHR10644">
    <property type="entry name" value="DNA REPAIR/RNA PROCESSING CPSF FAMILY"/>
    <property type="match status" value="1"/>
</dbReference>
<proteinExistence type="predicted"/>
<sequence>METITCPGQQRTSLLLFSDAPSITLVEYNHLVNRFILVKALDLDLIRPFIFSQGFPQFSSTNNESFRSPSAVSPHTSSTLITSPQGHSYFLFLSFGKHPPREEKESQFSFFTPNNLEATLINATDPTSSTAIPRILAMISVSQFQTGCLFILLEEVRSFDSLLVTKNLLYVHLPFHPTDSGYERFSGDPSIFRFTIDGSASHIFSLDGSPQSPVKGFFVCQDECIVHYHGACCDETFITLDRQTQEALLQTNFTTTNYPENIPPPHKILHSAAVLIRKRYPPDTSESPIILSTSDSRLLVFSVITSQTGKAEDENTPSQIHSPMMTTKLVHCILRLPSGDSRYPVTPHLTCMAARNLRVFFACEDGHHFSGQLVQKMDSNITAQSQQLFNASSQNTLNQSSQSISNPSDAGIYVLHIQQLLQHYGPIHQLLKGPFKLSRTAQAATKVLPMFGEQTSLYHPRFLAVHNHDPRASPTTPNEFLPHTTSSPLSASNVTYYSHAIATSQSILYPLKITPKYPRGTKQDFIFHVDVSLDPISRTDDFNPISRYANSFLYCQLGNLNDFVPLSTMISPIPSQKVDPLHPSPDLILNNLPEFQKSIPVMAVGHTSDDGLVVITRQSWTYYRRNPTNDGSGKFRWVTVQRWETHVPIDVCAVALDQIALCSGGDFHYFYCNRKDDGQIQFEKSPPTKIAAKITMMEFSPPINGDGEISLDSFGASQPRVNRAYANILKNPRSTFRSKFMLLSEESNIHLMNLIPSEADHSDNTRKLIKACTAIAILPVISYSLHGDDEQSWMDLEANRELPKNFFNYLGNARGRFTSAHSDSPGSSSRLAQRFMRVDYHIFVGFNTSQIARFIVPEGSKSLGPSHTLTLGTPQGSQSELYFSKILHNNKPALVIHSNVDQGGQNHMWMCYQDENEFLKTNELVAVSSQHLVHYNSIGVNPQFSVPPGSKLNISRVISLPRLPPSLLTESLIGIGTVTVPNETPEANATIHCVMMLLTINPTIKWNRIVGGLSVYQKQLVNPRAMSTQAHLMNSTYVTASRCHNDHIVQLNRTIDTSSFIVVLSESHKKTSKMDILAPPLQPQCPRVNVLLINIANTLTPLSPFQFEIDASSKHLMSNRELANMDRILQLSPPNRFLSATLHLFYEKERSLPMHLVYSYQKITDTGSSYFVEATVIDRQKSPRHQYIPLQTSQPVYHLTTYDRRIYSTLETSGLDSPNSEKPLPASRMLMPIYLNEGMVFPYAQRGVTIPFPHGDLSLIRFMQFRKQSPFPLPPFIPTSKLQLCLPPTHTITPISCIATSSNRIAISTSHISPHPHVQPFSTITLNAGFKTQRGERMETDAQVTTETEVQQMIVLDFATIATADKFGTFNVYRKAKDETTAIGDRGLRREEFDLWDVSHQEDIRERTKAKRRIVSLISEKEQRRAKQMDTDTASTEQKADPKVTLDYLAHQHNPPARALPTMNCVSSFFVGEQITAFDKQDKPPISDSKNRSSYNADKRDPEFSTAVYYGTEFGAIGAFFVLASDRDVNEMFLMEFLIRRALCTNSNALDDPSTDPEHGYSTLCGVNPLTYRGRHRASRDIVDGDLLLYFFQLDHQVQDRIAFALGKSRDSLMKQLEYLGLAMQGEYTK</sequence>
<dbReference type="InterPro" id="IPR015943">
    <property type="entry name" value="WD40/YVTN_repeat-like_dom_sf"/>
</dbReference>
<comment type="caution">
    <text evidence="2">The sequence shown here is derived from an EMBL/GenBank/DDBJ whole genome shotgun (WGS) entry which is preliminary data.</text>
</comment>
<feature type="domain" description="RSE1/DDB1/CPSF1 C-terminal" evidence="1">
    <location>
        <begin position="1328"/>
        <end position="1592"/>
    </location>
</feature>
<evidence type="ECO:0000313" key="3">
    <source>
        <dbReference type="Proteomes" id="UP001281761"/>
    </source>
</evidence>